<keyword evidence="2" id="KW-0479">Metal-binding</keyword>
<dbReference type="InterPro" id="IPR045054">
    <property type="entry name" value="P4HA-like"/>
</dbReference>
<keyword evidence="3" id="KW-0223">Dioxygenase</keyword>
<dbReference type="AlphaFoldDB" id="A0AA39XJW1"/>
<dbReference type="GO" id="GO:0005506">
    <property type="term" value="F:iron ion binding"/>
    <property type="evidence" value="ECO:0007669"/>
    <property type="project" value="InterPro"/>
</dbReference>
<sequence length="235" mass="25452">HNYTTQLISFSPLVIYIHNFVSPSEATSLVTTGSALLQPSPVTGSGTGADLSQARTSSSAPMPATDHAVACVLSRAQAFLGTLLAPGRDDMGQMQMVRYTDGQKFDLHHDWFKRPRVLDADARVGRKRMYNRAATLFVTLQSNITGGGETWFPGVKAVSPQDRDGDKGGEGEERVWREHEEGGLAFKAVPGNAVFWVNLLEDGTGDGRTLHAGLPVEGGVKTALNIWPRRFFGPE</sequence>
<evidence type="ECO:0000313" key="8">
    <source>
        <dbReference type="EMBL" id="KAK0634395.1"/>
    </source>
</evidence>
<dbReference type="PANTHER" id="PTHR10869">
    <property type="entry name" value="PROLYL 4-HYDROXYLASE ALPHA SUBUNIT"/>
    <property type="match status" value="1"/>
</dbReference>
<accession>A0AA39XJW1</accession>
<comment type="cofactor">
    <cofactor evidence="1">
        <name>L-ascorbate</name>
        <dbReference type="ChEBI" id="CHEBI:38290"/>
    </cofactor>
</comment>
<gene>
    <name evidence="8" type="ORF">B0T17DRAFT_472880</name>
</gene>
<dbReference type="PANTHER" id="PTHR10869:SF242">
    <property type="entry name" value="PROLYL 4-HYDROXYLASE ALPHA SUBUNIT DOMAIN-CONTAINING PROTEIN"/>
    <property type="match status" value="1"/>
</dbReference>
<evidence type="ECO:0000313" key="9">
    <source>
        <dbReference type="Proteomes" id="UP001174934"/>
    </source>
</evidence>
<comment type="caution">
    <text evidence="8">The sequence shown here is derived from an EMBL/GenBank/DDBJ whole genome shotgun (WGS) entry which is preliminary data.</text>
</comment>
<evidence type="ECO:0000259" key="7">
    <source>
        <dbReference type="PROSITE" id="PS51471"/>
    </source>
</evidence>
<keyword evidence="5" id="KW-0408">Iron</keyword>
<dbReference type="Gene3D" id="2.60.120.620">
    <property type="entry name" value="q2cbj1_9rhob like domain"/>
    <property type="match status" value="1"/>
</dbReference>
<organism evidence="8 9">
    <name type="scientific">Bombardia bombarda</name>
    <dbReference type="NCBI Taxonomy" id="252184"/>
    <lineage>
        <taxon>Eukaryota</taxon>
        <taxon>Fungi</taxon>
        <taxon>Dikarya</taxon>
        <taxon>Ascomycota</taxon>
        <taxon>Pezizomycotina</taxon>
        <taxon>Sordariomycetes</taxon>
        <taxon>Sordariomycetidae</taxon>
        <taxon>Sordariales</taxon>
        <taxon>Lasiosphaeriaceae</taxon>
        <taxon>Bombardia</taxon>
    </lineage>
</organism>
<keyword evidence="9" id="KW-1185">Reference proteome</keyword>
<dbReference type="PROSITE" id="PS51471">
    <property type="entry name" value="FE2OG_OXY"/>
    <property type="match status" value="1"/>
</dbReference>
<dbReference type="Pfam" id="PF13640">
    <property type="entry name" value="2OG-FeII_Oxy_3"/>
    <property type="match status" value="1"/>
</dbReference>
<evidence type="ECO:0000256" key="1">
    <source>
        <dbReference type="ARBA" id="ARBA00001961"/>
    </source>
</evidence>
<feature type="non-terminal residue" evidence="8">
    <location>
        <position position="1"/>
    </location>
</feature>
<evidence type="ECO:0000256" key="4">
    <source>
        <dbReference type="ARBA" id="ARBA00023002"/>
    </source>
</evidence>
<reference evidence="8" key="1">
    <citation type="submission" date="2023-06" db="EMBL/GenBank/DDBJ databases">
        <title>Genome-scale phylogeny and comparative genomics of the fungal order Sordariales.</title>
        <authorList>
            <consortium name="Lawrence Berkeley National Laboratory"/>
            <person name="Hensen N."/>
            <person name="Bonometti L."/>
            <person name="Westerberg I."/>
            <person name="Brannstrom I.O."/>
            <person name="Guillou S."/>
            <person name="Cros-Aarteil S."/>
            <person name="Calhoun S."/>
            <person name="Haridas S."/>
            <person name="Kuo A."/>
            <person name="Mondo S."/>
            <person name="Pangilinan J."/>
            <person name="Riley R."/>
            <person name="LaButti K."/>
            <person name="Andreopoulos B."/>
            <person name="Lipzen A."/>
            <person name="Chen C."/>
            <person name="Yanf M."/>
            <person name="Daum C."/>
            <person name="Ng V."/>
            <person name="Clum A."/>
            <person name="Steindorff A."/>
            <person name="Ohm R."/>
            <person name="Martin F."/>
            <person name="Silar P."/>
            <person name="Natvig D."/>
            <person name="Lalanne C."/>
            <person name="Gautier V."/>
            <person name="Ament-velasquez S.L."/>
            <person name="Kruys A."/>
            <person name="Hutchinson M.I."/>
            <person name="Powell A.J."/>
            <person name="Barry K."/>
            <person name="Miller A.N."/>
            <person name="Grigoriev I.V."/>
            <person name="Debuchy R."/>
            <person name="Gladieux P."/>
            <person name="Thoren M.H."/>
            <person name="Johannesson H."/>
        </authorList>
    </citation>
    <scope>NUCLEOTIDE SEQUENCE</scope>
    <source>
        <strain evidence="8">SMH3391-2</strain>
    </source>
</reference>
<dbReference type="SMART" id="SM00702">
    <property type="entry name" value="P4Hc"/>
    <property type="match status" value="1"/>
</dbReference>
<dbReference type="GO" id="GO:0005783">
    <property type="term" value="C:endoplasmic reticulum"/>
    <property type="evidence" value="ECO:0007669"/>
    <property type="project" value="TreeGrafter"/>
</dbReference>
<evidence type="ECO:0000256" key="6">
    <source>
        <dbReference type="SAM" id="MobiDB-lite"/>
    </source>
</evidence>
<protein>
    <recommendedName>
        <fullName evidence="7">Fe2OG dioxygenase domain-containing protein</fullName>
    </recommendedName>
</protein>
<feature type="non-terminal residue" evidence="8">
    <location>
        <position position="235"/>
    </location>
</feature>
<dbReference type="InterPro" id="IPR044862">
    <property type="entry name" value="Pro_4_hyd_alph_FE2OG_OXY"/>
</dbReference>
<keyword evidence="4" id="KW-0560">Oxidoreductase</keyword>
<dbReference type="GO" id="GO:0004656">
    <property type="term" value="F:procollagen-proline 4-dioxygenase activity"/>
    <property type="evidence" value="ECO:0007669"/>
    <property type="project" value="TreeGrafter"/>
</dbReference>
<dbReference type="InterPro" id="IPR005123">
    <property type="entry name" value="Oxoglu/Fe-dep_dioxygenase_dom"/>
</dbReference>
<proteinExistence type="predicted"/>
<evidence type="ECO:0000256" key="5">
    <source>
        <dbReference type="ARBA" id="ARBA00023004"/>
    </source>
</evidence>
<name>A0AA39XJW1_9PEZI</name>
<feature type="domain" description="Fe2OG dioxygenase" evidence="7">
    <location>
        <begin position="90"/>
        <end position="230"/>
    </location>
</feature>
<dbReference type="InterPro" id="IPR006620">
    <property type="entry name" value="Pro_4_hyd_alph"/>
</dbReference>
<dbReference type="GO" id="GO:0031418">
    <property type="term" value="F:L-ascorbic acid binding"/>
    <property type="evidence" value="ECO:0007669"/>
    <property type="project" value="InterPro"/>
</dbReference>
<dbReference type="EMBL" id="JAULSR010000001">
    <property type="protein sequence ID" value="KAK0634395.1"/>
    <property type="molecule type" value="Genomic_DNA"/>
</dbReference>
<evidence type="ECO:0000256" key="3">
    <source>
        <dbReference type="ARBA" id="ARBA00022964"/>
    </source>
</evidence>
<feature type="region of interest" description="Disordered" evidence="6">
    <location>
        <begin position="41"/>
        <end position="61"/>
    </location>
</feature>
<evidence type="ECO:0000256" key="2">
    <source>
        <dbReference type="ARBA" id="ARBA00022723"/>
    </source>
</evidence>
<dbReference type="Proteomes" id="UP001174934">
    <property type="component" value="Unassembled WGS sequence"/>
</dbReference>